<organism evidence="2 3">
    <name type="scientific">Mucuna pruriens</name>
    <name type="common">Velvet bean</name>
    <name type="synonym">Dolichos pruriens</name>
    <dbReference type="NCBI Taxonomy" id="157652"/>
    <lineage>
        <taxon>Eukaryota</taxon>
        <taxon>Viridiplantae</taxon>
        <taxon>Streptophyta</taxon>
        <taxon>Embryophyta</taxon>
        <taxon>Tracheophyta</taxon>
        <taxon>Spermatophyta</taxon>
        <taxon>Magnoliopsida</taxon>
        <taxon>eudicotyledons</taxon>
        <taxon>Gunneridae</taxon>
        <taxon>Pentapetalae</taxon>
        <taxon>rosids</taxon>
        <taxon>fabids</taxon>
        <taxon>Fabales</taxon>
        <taxon>Fabaceae</taxon>
        <taxon>Papilionoideae</taxon>
        <taxon>50 kb inversion clade</taxon>
        <taxon>NPAAA clade</taxon>
        <taxon>indigoferoid/millettioid clade</taxon>
        <taxon>Phaseoleae</taxon>
        <taxon>Mucuna</taxon>
    </lineage>
</organism>
<reference evidence="2" key="1">
    <citation type="submission" date="2018-05" db="EMBL/GenBank/DDBJ databases">
        <title>Draft genome of Mucuna pruriens seed.</title>
        <authorList>
            <person name="Nnadi N.E."/>
            <person name="Vos R."/>
            <person name="Hasami M.H."/>
            <person name="Devisetty U.K."/>
            <person name="Aguiy J.C."/>
        </authorList>
    </citation>
    <scope>NUCLEOTIDE SEQUENCE [LARGE SCALE GENOMIC DNA]</scope>
    <source>
        <strain evidence="2">JCA_2017</strain>
    </source>
</reference>
<dbReference type="PANTHER" id="PTHR47512">
    <property type="entry name" value="EXPRESSED PROTEIN"/>
    <property type="match status" value="1"/>
</dbReference>
<proteinExistence type="predicted"/>
<feature type="region of interest" description="Disordered" evidence="1">
    <location>
        <begin position="1"/>
        <end position="45"/>
    </location>
</feature>
<name>A0A371EVX3_MUCPR</name>
<evidence type="ECO:0000313" key="2">
    <source>
        <dbReference type="EMBL" id="RDX70208.1"/>
    </source>
</evidence>
<dbReference type="AlphaFoldDB" id="A0A371EVX3"/>
<dbReference type="Proteomes" id="UP000257109">
    <property type="component" value="Unassembled WGS sequence"/>
</dbReference>
<feature type="non-terminal residue" evidence="2">
    <location>
        <position position="1"/>
    </location>
</feature>
<keyword evidence="3" id="KW-1185">Reference proteome</keyword>
<gene>
    <name evidence="2" type="ORF">CR513_50575</name>
</gene>
<dbReference type="STRING" id="157652.A0A371EVX3"/>
<dbReference type="EMBL" id="QJKJ01011797">
    <property type="protein sequence ID" value="RDX70208.1"/>
    <property type="molecule type" value="Genomic_DNA"/>
</dbReference>
<feature type="compositionally biased region" description="Basic and acidic residues" evidence="1">
    <location>
        <begin position="20"/>
        <end position="31"/>
    </location>
</feature>
<evidence type="ECO:0008006" key="4">
    <source>
        <dbReference type="Google" id="ProtNLM"/>
    </source>
</evidence>
<comment type="caution">
    <text evidence="2">The sequence shown here is derived from an EMBL/GenBank/DDBJ whole genome shotgun (WGS) entry which is preliminary data.</text>
</comment>
<sequence>METPSSTRRVTRSHTFAASNDRKIEDSEKNVSKAKSRGQQQDQSTLIDITNDSPIVGLANGVILDTPLAKQRGSRVKNTPGSGEALLRGQVKTLLLKVEEEVELSKFSLETVELLAPSSLNMPQFQNLSGLASVAPSIVLQQSLIPQVVNHVIDGKNQESSESEKSLISRSLLLDFSDKSELSNESEECFSELSYEEVIESEEVSSCIEQPTEDDDASIWSMQMNASTHDEDDVEIVEDYSEDVEEEKEEEYDEGGMLLEELCGGLSKISMNERIAPNFSGKHTRFVYNSDDEFVKEEVQENFAQSASSSSILRLKGLPTPKGKHLRFYEEEQEKST</sequence>
<accession>A0A371EVX3</accession>
<evidence type="ECO:0000256" key="1">
    <source>
        <dbReference type="SAM" id="MobiDB-lite"/>
    </source>
</evidence>
<dbReference type="OrthoDB" id="162989at2759"/>
<feature type="non-terminal residue" evidence="2">
    <location>
        <position position="337"/>
    </location>
</feature>
<dbReference type="PANTHER" id="PTHR47512:SF2">
    <property type="entry name" value="ISOMERASE FAMILY PROTEIN, PUTATIVE-RELATED"/>
    <property type="match status" value="1"/>
</dbReference>
<feature type="region of interest" description="Disordered" evidence="1">
    <location>
        <begin position="306"/>
        <end position="337"/>
    </location>
</feature>
<feature type="compositionally biased region" description="Polar residues" evidence="1">
    <location>
        <begin position="1"/>
        <end position="18"/>
    </location>
</feature>
<feature type="compositionally biased region" description="Basic and acidic residues" evidence="1">
    <location>
        <begin position="327"/>
        <end position="337"/>
    </location>
</feature>
<protein>
    <recommendedName>
        <fullName evidence="4">Chalcone-flavanone isomerase family protein</fullName>
    </recommendedName>
</protein>
<evidence type="ECO:0000313" key="3">
    <source>
        <dbReference type="Proteomes" id="UP000257109"/>
    </source>
</evidence>